<keyword evidence="3 9" id="KW-0032">Aminotransferase</keyword>
<keyword evidence="4 9" id="KW-0808">Transferase</keyword>
<evidence type="ECO:0000256" key="3">
    <source>
        <dbReference type="ARBA" id="ARBA00022576"/>
    </source>
</evidence>
<dbReference type="GO" id="GO:0042802">
    <property type="term" value="F:identical protein binding"/>
    <property type="evidence" value="ECO:0007669"/>
    <property type="project" value="TreeGrafter"/>
</dbReference>
<dbReference type="EMBL" id="CAADIK010000035">
    <property type="protein sequence ID" value="VFR73595.1"/>
    <property type="molecule type" value="Genomic_DNA"/>
</dbReference>
<dbReference type="EMBL" id="CAADII010000037">
    <property type="protein sequence ID" value="VFR54816.1"/>
    <property type="molecule type" value="Genomic_DNA"/>
</dbReference>
<dbReference type="InterPro" id="IPR005814">
    <property type="entry name" value="Aminotrans_3"/>
</dbReference>
<dbReference type="GO" id="GO:0030170">
    <property type="term" value="F:pyridoxal phosphate binding"/>
    <property type="evidence" value="ECO:0007669"/>
    <property type="project" value="InterPro"/>
</dbReference>
<evidence type="ECO:0000313" key="8">
    <source>
        <dbReference type="EMBL" id="VFR88319.1"/>
    </source>
</evidence>
<dbReference type="PROSITE" id="PS00600">
    <property type="entry name" value="AA_TRANSFER_CLASS_3"/>
    <property type="match status" value="1"/>
</dbReference>
<dbReference type="FunFam" id="3.40.640.10:FF:000013">
    <property type="entry name" value="4-aminobutyrate aminotransferase"/>
    <property type="match status" value="1"/>
</dbReference>
<accession>A0A484XJU3</accession>
<dbReference type="InterPro" id="IPR015424">
    <property type="entry name" value="PyrdxlP-dep_Trfase"/>
</dbReference>
<evidence type="ECO:0000256" key="1">
    <source>
        <dbReference type="ARBA" id="ARBA00001933"/>
    </source>
</evidence>
<dbReference type="SUPFAM" id="SSF53383">
    <property type="entry name" value="PLP-dependent transferases"/>
    <property type="match status" value="1"/>
</dbReference>
<dbReference type="AlphaFoldDB" id="A0A484XJU3"/>
<sequence length="441" mass="46490">MNHPVSNFITQPAPVAQDNAQLLARRQAALPRGVGQSHALFASHARNAEIWDVEGRRHIDFAGGIAVLNTGHTHPEITAAVQAQVEKFSHTCFQVVAYASYIELAEKLNALAPGDAPKKTLFLTSGAEAVENAVKIARAHTRRPGIIAFGGGFHGRTNLTMALTGKVAPYKIGFGPFPADIYHATYPNPLHGITAEAALDSLRALFKHDIEAERVAAFLIEPVQGEGGFYAAPPEFILGLKKIADDHGILLIADEVQTGAGRTGTWYASEQWPVAPDLITTAKSLGGGYPISAVTGRAEVMDAPAPGGLGGTYAGSPVAIAAALAVLRVFEQEQLLARGRQLGERLKAGLREVAARHPQVVDVRGLGAMVAFELGRDGDVHQPDGEAARRVVAEAAKRGLILLTCGTHGNIIRILVPLTVTDEVADEGLGILAESVAAAYS</sequence>
<dbReference type="GO" id="GO:0034386">
    <property type="term" value="F:4-aminobutyrate:2-oxoglutarate transaminase activity"/>
    <property type="evidence" value="ECO:0007669"/>
    <property type="project" value="UniProtKB-EC"/>
</dbReference>
<evidence type="ECO:0000256" key="4">
    <source>
        <dbReference type="ARBA" id="ARBA00022679"/>
    </source>
</evidence>
<dbReference type="PANTHER" id="PTHR11986:SF58">
    <property type="entry name" value="LEUCINE_METHIONINE RACEMASE"/>
    <property type="match status" value="1"/>
</dbReference>
<evidence type="ECO:0000313" key="7">
    <source>
        <dbReference type="EMBL" id="VFR73595.1"/>
    </source>
</evidence>
<dbReference type="Pfam" id="PF00202">
    <property type="entry name" value="Aminotran_3"/>
    <property type="match status" value="1"/>
</dbReference>
<evidence type="ECO:0000256" key="5">
    <source>
        <dbReference type="ARBA" id="ARBA00022898"/>
    </source>
</evidence>
<dbReference type="Gene3D" id="3.40.640.10">
    <property type="entry name" value="Type I PLP-dependent aspartate aminotransferase-like (Major domain)"/>
    <property type="match status" value="1"/>
</dbReference>
<dbReference type="PIRSF" id="PIRSF000521">
    <property type="entry name" value="Transaminase_4ab_Lys_Orn"/>
    <property type="match status" value="1"/>
</dbReference>
<dbReference type="InterPro" id="IPR015421">
    <property type="entry name" value="PyrdxlP-dep_Trfase_major"/>
</dbReference>
<dbReference type="EMBL" id="CAADIP010000023">
    <property type="protein sequence ID" value="VFR88319.1"/>
    <property type="molecule type" value="Genomic_DNA"/>
</dbReference>
<reference evidence="9" key="1">
    <citation type="submission" date="2019-03" db="EMBL/GenBank/DDBJ databases">
        <authorList>
            <person name="Danneels B."/>
        </authorList>
    </citation>
    <scope>NUCLEOTIDE SEQUENCE</scope>
</reference>
<dbReference type="NCBIfam" id="TIGR00700">
    <property type="entry name" value="GABAtrnsam"/>
    <property type="match status" value="1"/>
</dbReference>
<evidence type="ECO:0000313" key="9">
    <source>
        <dbReference type="EMBL" id="VFS24171.1"/>
    </source>
</evidence>
<dbReference type="EC" id="2.6.1.19" evidence="9"/>
<dbReference type="GO" id="GO:0009448">
    <property type="term" value="P:gamma-aminobutyric acid metabolic process"/>
    <property type="evidence" value="ECO:0007669"/>
    <property type="project" value="InterPro"/>
</dbReference>
<comment type="similarity">
    <text evidence="2">Belongs to the class-III pyridoxal-phosphate-dependent aminotransferase family.</text>
</comment>
<dbReference type="InterPro" id="IPR015422">
    <property type="entry name" value="PyrdxlP-dep_Trfase_small"/>
</dbReference>
<dbReference type="PANTHER" id="PTHR11986">
    <property type="entry name" value="AMINOTRANSFERASE CLASS III"/>
    <property type="match status" value="1"/>
</dbReference>
<dbReference type="CDD" id="cd00610">
    <property type="entry name" value="OAT_like"/>
    <property type="match status" value="1"/>
</dbReference>
<organism evidence="9">
    <name type="scientific">plant metagenome</name>
    <dbReference type="NCBI Taxonomy" id="1297885"/>
    <lineage>
        <taxon>unclassified sequences</taxon>
        <taxon>metagenomes</taxon>
        <taxon>organismal metagenomes</taxon>
    </lineage>
</organism>
<dbReference type="InterPro" id="IPR049704">
    <property type="entry name" value="Aminotrans_3_PPA_site"/>
</dbReference>
<proteinExistence type="inferred from homology"/>
<comment type="cofactor">
    <cofactor evidence="1">
        <name>pyridoxal 5'-phosphate</name>
        <dbReference type="ChEBI" id="CHEBI:597326"/>
    </cofactor>
</comment>
<evidence type="ECO:0000313" key="6">
    <source>
        <dbReference type="EMBL" id="VFR54816.1"/>
    </source>
</evidence>
<protein>
    <submittedName>
        <fullName evidence="9">Gamma-aminobutyrate:alpha-ketoglutarate aminotransferase</fullName>
        <ecNumber evidence="9">2.6.1.19</ecNumber>
    </submittedName>
</protein>
<dbReference type="EMBL" id="CAADIZ010000027">
    <property type="protein sequence ID" value="VFS24171.1"/>
    <property type="molecule type" value="Genomic_DNA"/>
</dbReference>
<keyword evidence="5" id="KW-0663">Pyridoxal phosphate</keyword>
<name>A0A484XJU3_9ZZZZ</name>
<dbReference type="InterPro" id="IPR004632">
    <property type="entry name" value="4NH2But_aminotransferase_bac"/>
</dbReference>
<dbReference type="InterPro" id="IPR050103">
    <property type="entry name" value="Class-III_PLP-dep_AT"/>
</dbReference>
<evidence type="ECO:0000256" key="2">
    <source>
        <dbReference type="ARBA" id="ARBA00008954"/>
    </source>
</evidence>
<gene>
    <name evidence="6" type="ORF">BRI6_1135</name>
    <name evidence="7" type="ORF">BRI9_1189</name>
    <name evidence="8" type="ORF">IVO3_1186</name>
    <name evidence="9" type="ORF">RAN7_1125</name>
</gene>
<dbReference type="Gene3D" id="3.90.1150.10">
    <property type="entry name" value="Aspartate Aminotransferase, domain 1"/>
    <property type="match status" value="1"/>
</dbReference>